<organism evidence="1 2">
    <name type="scientific">Trifolium medium</name>
    <dbReference type="NCBI Taxonomy" id="97028"/>
    <lineage>
        <taxon>Eukaryota</taxon>
        <taxon>Viridiplantae</taxon>
        <taxon>Streptophyta</taxon>
        <taxon>Embryophyta</taxon>
        <taxon>Tracheophyta</taxon>
        <taxon>Spermatophyta</taxon>
        <taxon>Magnoliopsida</taxon>
        <taxon>eudicotyledons</taxon>
        <taxon>Gunneridae</taxon>
        <taxon>Pentapetalae</taxon>
        <taxon>rosids</taxon>
        <taxon>fabids</taxon>
        <taxon>Fabales</taxon>
        <taxon>Fabaceae</taxon>
        <taxon>Papilionoideae</taxon>
        <taxon>50 kb inversion clade</taxon>
        <taxon>NPAAA clade</taxon>
        <taxon>Hologalegina</taxon>
        <taxon>IRL clade</taxon>
        <taxon>Trifolieae</taxon>
        <taxon>Trifolium</taxon>
    </lineage>
</organism>
<accession>A0A392M258</accession>
<keyword evidence="2" id="KW-1185">Reference proteome</keyword>
<evidence type="ECO:0000313" key="2">
    <source>
        <dbReference type="Proteomes" id="UP000265520"/>
    </source>
</evidence>
<feature type="non-terminal residue" evidence="1">
    <location>
        <position position="1"/>
    </location>
</feature>
<dbReference type="AlphaFoldDB" id="A0A392M258"/>
<name>A0A392M258_9FABA</name>
<gene>
    <name evidence="1" type="ORF">A2U01_0002147</name>
</gene>
<sequence>TLLQFVLRFKANSSNSTDSKMEPNVEEDLGLCVLNQQDWGFFDEVEGEQAAEGEQLNVVQVADEVEGELVQAPEGQLNVVQVADEVEGGPVQAAEGEQLNVVQVADEMEGELVEAPEGQLNVVQAAEGEVNVVPAEVHGEYYCRLNQEDWAFFDDYGKAAEQDKLEMELSKKRKYGRR</sequence>
<reference evidence="1 2" key="1">
    <citation type="journal article" date="2018" name="Front. Plant Sci.">
        <title>Red Clover (Trifolium pratense) and Zigzag Clover (T. medium) - A Picture of Genomic Similarities and Differences.</title>
        <authorList>
            <person name="Dluhosova J."/>
            <person name="Istvanek J."/>
            <person name="Nedelnik J."/>
            <person name="Repkova J."/>
        </authorList>
    </citation>
    <scope>NUCLEOTIDE SEQUENCE [LARGE SCALE GENOMIC DNA]</scope>
    <source>
        <strain evidence="2">cv. 10/8</strain>
        <tissue evidence="1">Leaf</tissue>
    </source>
</reference>
<dbReference type="EMBL" id="LXQA010002203">
    <property type="protein sequence ID" value="MCH81361.1"/>
    <property type="molecule type" value="Genomic_DNA"/>
</dbReference>
<comment type="caution">
    <text evidence="1">The sequence shown here is derived from an EMBL/GenBank/DDBJ whole genome shotgun (WGS) entry which is preliminary data.</text>
</comment>
<dbReference type="Proteomes" id="UP000265520">
    <property type="component" value="Unassembled WGS sequence"/>
</dbReference>
<evidence type="ECO:0000313" key="1">
    <source>
        <dbReference type="EMBL" id="MCH81361.1"/>
    </source>
</evidence>
<proteinExistence type="predicted"/>
<protein>
    <submittedName>
        <fullName evidence="1">Uncharacterized protein</fullName>
    </submittedName>
</protein>